<feature type="transmembrane region" description="Helical" evidence="10">
    <location>
        <begin position="254"/>
        <end position="276"/>
    </location>
</feature>
<dbReference type="InterPro" id="IPR005467">
    <property type="entry name" value="His_kinase_dom"/>
</dbReference>
<dbReference type="PROSITE" id="PS50112">
    <property type="entry name" value="PAS"/>
    <property type="match status" value="2"/>
</dbReference>
<evidence type="ECO:0000256" key="8">
    <source>
        <dbReference type="ARBA" id="ARBA00022989"/>
    </source>
</evidence>
<evidence type="ECO:0000256" key="4">
    <source>
        <dbReference type="ARBA" id="ARBA00022553"/>
    </source>
</evidence>
<dbReference type="SMART" id="SM00387">
    <property type="entry name" value="HATPase_c"/>
    <property type="match status" value="1"/>
</dbReference>
<dbReference type="SMART" id="SM01079">
    <property type="entry name" value="CHASE"/>
    <property type="match status" value="1"/>
</dbReference>
<feature type="domain" description="PAS" evidence="12">
    <location>
        <begin position="296"/>
        <end position="367"/>
    </location>
</feature>
<dbReference type="Pfam" id="PF03924">
    <property type="entry name" value="CHASE"/>
    <property type="match status" value="1"/>
</dbReference>
<keyword evidence="16" id="KW-1185">Reference proteome</keyword>
<dbReference type="InterPro" id="IPR004358">
    <property type="entry name" value="Sig_transdc_His_kin-like_C"/>
</dbReference>
<dbReference type="InterPro" id="IPR013655">
    <property type="entry name" value="PAS_fold_3"/>
</dbReference>
<dbReference type="CDD" id="cd00075">
    <property type="entry name" value="HATPase"/>
    <property type="match status" value="1"/>
</dbReference>
<feature type="domain" description="PAS" evidence="12">
    <location>
        <begin position="585"/>
        <end position="647"/>
    </location>
</feature>
<dbReference type="InterPro" id="IPR035965">
    <property type="entry name" value="PAS-like_dom_sf"/>
</dbReference>
<evidence type="ECO:0000256" key="2">
    <source>
        <dbReference type="ARBA" id="ARBA00004370"/>
    </source>
</evidence>
<comment type="subcellular location">
    <subcellularLocation>
        <location evidence="2">Membrane</location>
    </subcellularLocation>
</comment>
<dbReference type="InterPro" id="IPR000014">
    <property type="entry name" value="PAS"/>
</dbReference>
<keyword evidence="9 10" id="KW-0472">Membrane</keyword>
<feature type="transmembrane region" description="Helical" evidence="10">
    <location>
        <begin position="12"/>
        <end position="34"/>
    </location>
</feature>
<keyword evidence="5" id="KW-0808">Transferase</keyword>
<comment type="catalytic activity">
    <reaction evidence="1">
        <text>ATP + protein L-histidine = ADP + protein N-phospho-L-histidine.</text>
        <dbReference type="EC" id="2.7.13.3"/>
    </reaction>
</comment>
<evidence type="ECO:0000259" key="14">
    <source>
        <dbReference type="PROSITE" id="PS50839"/>
    </source>
</evidence>
<evidence type="ECO:0000259" key="11">
    <source>
        <dbReference type="PROSITE" id="PS50109"/>
    </source>
</evidence>
<proteinExistence type="predicted"/>
<dbReference type="InterPro" id="IPR003594">
    <property type="entry name" value="HATPase_dom"/>
</dbReference>
<evidence type="ECO:0000256" key="9">
    <source>
        <dbReference type="ARBA" id="ARBA00023136"/>
    </source>
</evidence>
<feature type="domain" description="CHASE" evidence="14">
    <location>
        <begin position="102"/>
        <end position="193"/>
    </location>
</feature>
<accession>A0A916XXG1</accession>
<dbReference type="GO" id="GO:0004673">
    <property type="term" value="F:protein histidine kinase activity"/>
    <property type="evidence" value="ECO:0007669"/>
    <property type="project" value="UniProtKB-EC"/>
</dbReference>
<keyword evidence="4" id="KW-0597">Phosphoprotein</keyword>
<dbReference type="AlphaFoldDB" id="A0A916XXG1"/>
<evidence type="ECO:0000313" key="16">
    <source>
        <dbReference type="Proteomes" id="UP000625735"/>
    </source>
</evidence>
<dbReference type="RefSeq" id="WP_188361186.1">
    <property type="nucleotide sequence ID" value="NZ_BMFG01000002.1"/>
</dbReference>
<evidence type="ECO:0000256" key="10">
    <source>
        <dbReference type="SAM" id="Phobius"/>
    </source>
</evidence>
<feature type="domain" description="PAC" evidence="13">
    <location>
        <begin position="371"/>
        <end position="422"/>
    </location>
</feature>
<comment type="caution">
    <text evidence="15">The sequence shown here is derived from an EMBL/GenBank/DDBJ whole genome shotgun (WGS) entry which is preliminary data.</text>
</comment>
<dbReference type="InterPro" id="IPR052162">
    <property type="entry name" value="Sensor_kinase/Photoreceptor"/>
</dbReference>
<keyword evidence="7" id="KW-0418">Kinase</keyword>
<gene>
    <name evidence="15" type="ORF">GCM10011343_07450</name>
</gene>
<dbReference type="Pfam" id="PF08447">
    <property type="entry name" value="PAS_3"/>
    <property type="match status" value="1"/>
</dbReference>
<dbReference type="InterPro" id="IPR036890">
    <property type="entry name" value="HATPase_C_sf"/>
</dbReference>
<evidence type="ECO:0000256" key="5">
    <source>
        <dbReference type="ARBA" id="ARBA00022679"/>
    </source>
</evidence>
<dbReference type="EMBL" id="BMFG01000002">
    <property type="protein sequence ID" value="GGD19393.1"/>
    <property type="molecule type" value="Genomic_DNA"/>
</dbReference>
<dbReference type="PROSITE" id="PS50109">
    <property type="entry name" value="HIS_KIN"/>
    <property type="match status" value="1"/>
</dbReference>
<dbReference type="PRINTS" id="PR00344">
    <property type="entry name" value="BCTRLSENSOR"/>
</dbReference>
<feature type="domain" description="PAC" evidence="13">
    <location>
        <begin position="661"/>
        <end position="712"/>
    </location>
</feature>
<dbReference type="PANTHER" id="PTHR43304:SF1">
    <property type="entry name" value="PAC DOMAIN-CONTAINING PROTEIN"/>
    <property type="match status" value="1"/>
</dbReference>
<dbReference type="InterPro" id="IPR001610">
    <property type="entry name" value="PAC"/>
</dbReference>
<dbReference type="Gene3D" id="3.30.565.10">
    <property type="entry name" value="Histidine kinase-like ATPase, C-terminal domain"/>
    <property type="match status" value="1"/>
</dbReference>
<evidence type="ECO:0000256" key="7">
    <source>
        <dbReference type="ARBA" id="ARBA00022777"/>
    </source>
</evidence>
<dbReference type="SUPFAM" id="SSF55785">
    <property type="entry name" value="PYP-like sensor domain (PAS domain)"/>
    <property type="match status" value="3"/>
</dbReference>
<dbReference type="SMART" id="SM00091">
    <property type="entry name" value="PAS"/>
    <property type="match status" value="2"/>
</dbReference>
<dbReference type="GO" id="GO:0016020">
    <property type="term" value="C:membrane"/>
    <property type="evidence" value="ECO:0007669"/>
    <property type="project" value="UniProtKB-SubCell"/>
</dbReference>
<dbReference type="PANTHER" id="PTHR43304">
    <property type="entry name" value="PHYTOCHROME-LIKE PROTEIN CPH1"/>
    <property type="match status" value="1"/>
</dbReference>
<evidence type="ECO:0000259" key="12">
    <source>
        <dbReference type="PROSITE" id="PS50112"/>
    </source>
</evidence>
<keyword evidence="8 10" id="KW-1133">Transmembrane helix</keyword>
<dbReference type="EC" id="2.7.13.3" evidence="3"/>
<evidence type="ECO:0000256" key="3">
    <source>
        <dbReference type="ARBA" id="ARBA00012438"/>
    </source>
</evidence>
<dbReference type="CDD" id="cd00130">
    <property type="entry name" value="PAS"/>
    <property type="match status" value="2"/>
</dbReference>
<dbReference type="InterPro" id="IPR000700">
    <property type="entry name" value="PAS-assoc_C"/>
</dbReference>
<reference evidence="15" key="2">
    <citation type="submission" date="2020-09" db="EMBL/GenBank/DDBJ databases">
        <authorList>
            <person name="Sun Q."/>
            <person name="Zhou Y."/>
        </authorList>
    </citation>
    <scope>NUCLEOTIDE SEQUENCE</scope>
    <source>
        <strain evidence="15">CGMCC 1.12506</strain>
    </source>
</reference>
<dbReference type="SMART" id="SM00086">
    <property type="entry name" value="PAC"/>
    <property type="match status" value="3"/>
</dbReference>
<dbReference type="SUPFAM" id="SSF55874">
    <property type="entry name" value="ATPase domain of HSP90 chaperone/DNA topoisomerase II/histidine kinase"/>
    <property type="match status" value="1"/>
</dbReference>
<evidence type="ECO:0000313" key="15">
    <source>
        <dbReference type="EMBL" id="GGD19393.1"/>
    </source>
</evidence>
<dbReference type="Pfam" id="PF02518">
    <property type="entry name" value="HATPase_c"/>
    <property type="match status" value="1"/>
</dbReference>
<sequence length="943" mass="109604">MIAKKNIFYRNIKCVVIGVLLILFVIGGWMRLVILNEERSDKMTFYLLSTKDRIEQTLKNSHTACITLAMTINDNGEPQNFEQVAEELIKSNNDFDAVQLVPNGIIKYVYPLEGNEKALGLDILNKTEDPIVSYEANKTILQKNIYFSGPFELKQGGIGIIGRIPVFKNNTFWGFSAVVIKLSTFFDNAGLSKWQNEEFSIQFSKTNPFEKEKQFYVKENPSPYGYNYVETQLSNESWKLYIIDNKRGTFYFDLLLEFIMFLCLFLLCVIGIDYFFKKFIFLEQKIIIQEDKLLENEKLFKAVFDGAAIGLIRINKKSRKIELANGHFNKMLGYESDELLGKTTSQISFPEDRMQNEANLSLLAQNKITHFTVQKRYLHKEGYPVWCNLTVSEFTDNKKTEYYLGVVENISHQKEIELKNRINQIRFESLFNDSPIPMWEEDFSEIKAYLNSLNLSDKSENEITEYLNSNPKVIENCIKKIKIIEVNKACLKLHHADNKKHLIQNLKNLFPNEAHETFKKQIISILLNKKQFKEETITTTVNGELKHINFQWKVMTEFENNYERVIITTEDITERKQHEQLVINSQEKINNLINTIEGIVWEVEKEGFVPVFISDKVETILGYKKEKWLQDPHFWINTIYEEDREKVIKDYFALSKESDQFTQEYRMVSKSGNLIWIRNYISVVKNKDSDDTVRGIMVEITKFKEVKLNLNASLEILTNQNKRLLNFSHIVSHNLRSHSSNILAISHLIENTTCEIEKNDYFKMISDVALELNQTLSNLNQLTISEENPNSQKNVINLYDAVESGIAYQRVAIRLAKATIENNIPKDLFISFNEDYLNNVIYNLLSNALKFRNPNEKTEVNFKAFIKENHLFFEISDNGLGIDLEKNKGKLFQMNKIFHLNISTRGLGLFMTKNKIEAMGGTIDVESKVGIGTKFTIKMPIIN</sequence>
<dbReference type="NCBIfam" id="TIGR00229">
    <property type="entry name" value="sensory_box"/>
    <property type="match status" value="2"/>
</dbReference>
<dbReference type="PROSITE" id="PS50839">
    <property type="entry name" value="CHASE"/>
    <property type="match status" value="1"/>
</dbReference>
<dbReference type="Proteomes" id="UP000625735">
    <property type="component" value="Unassembled WGS sequence"/>
</dbReference>
<protein>
    <recommendedName>
        <fullName evidence="3">histidine kinase</fullName>
        <ecNumber evidence="3">2.7.13.3</ecNumber>
    </recommendedName>
</protein>
<dbReference type="InterPro" id="IPR006189">
    <property type="entry name" value="CHASE_dom"/>
</dbReference>
<dbReference type="Pfam" id="PF13426">
    <property type="entry name" value="PAS_9"/>
    <property type="match status" value="2"/>
</dbReference>
<feature type="domain" description="Histidine kinase" evidence="11">
    <location>
        <begin position="730"/>
        <end position="943"/>
    </location>
</feature>
<dbReference type="InterPro" id="IPR042240">
    <property type="entry name" value="CHASE_sf"/>
</dbReference>
<evidence type="ECO:0000256" key="6">
    <source>
        <dbReference type="ARBA" id="ARBA00022692"/>
    </source>
</evidence>
<evidence type="ECO:0000256" key="1">
    <source>
        <dbReference type="ARBA" id="ARBA00000085"/>
    </source>
</evidence>
<dbReference type="GO" id="GO:0007165">
    <property type="term" value="P:signal transduction"/>
    <property type="evidence" value="ECO:0007669"/>
    <property type="project" value="UniProtKB-ARBA"/>
</dbReference>
<evidence type="ECO:0000259" key="13">
    <source>
        <dbReference type="PROSITE" id="PS50113"/>
    </source>
</evidence>
<dbReference type="Gene3D" id="3.30.450.350">
    <property type="entry name" value="CHASE domain"/>
    <property type="match status" value="1"/>
</dbReference>
<reference evidence="15" key="1">
    <citation type="journal article" date="2014" name="Int. J. Syst. Evol. Microbiol.">
        <title>Complete genome sequence of Corynebacterium casei LMG S-19264T (=DSM 44701T), isolated from a smear-ripened cheese.</title>
        <authorList>
            <consortium name="US DOE Joint Genome Institute (JGI-PGF)"/>
            <person name="Walter F."/>
            <person name="Albersmeier A."/>
            <person name="Kalinowski J."/>
            <person name="Ruckert C."/>
        </authorList>
    </citation>
    <scope>NUCLEOTIDE SEQUENCE</scope>
    <source>
        <strain evidence="15">CGMCC 1.12506</strain>
    </source>
</reference>
<dbReference type="Gene3D" id="3.30.450.20">
    <property type="entry name" value="PAS domain"/>
    <property type="match status" value="3"/>
</dbReference>
<name>A0A916XXG1_9FLAO</name>
<organism evidence="15 16">
    <name type="scientific">Flavobacterium orientale</name>
    <dbReference type="NCBI Taxonomy" id="1756020"/>
    <lineage>
        <taxon>Bacteria</taxon>
        <taxon>Pseudomonadati</taxon>
        <taxon>Bacteroidota</taxon>
        <taxon>Flavobacteriia</taxon>
        <taxon>Flavobacteriales</taxon>
        <taxon>Flavobacteriaceae</taxon>
        <taxon>Flavobacterium</taxon>
    </lineage>
</organism>
<keyword evidence="6 10" id="KW-0812">Transmembrane</keyword>
<dbReference type="PROSITE" id="PS50113">
    <property type="entry name" value="PAC"/>
    <property type="match status" value="2"/>
</dbReference>